<name>A0A8J2W166_9CRUS</name>
<dbReference type="InterPro" id="IPR006674">
    <property type="entry name" value="HD_domain"/>
</dbReference>
<evidence type="ECO:0000256" key="2">
    <source>
        <dbReference type="ARBA" id="ARBA00001936"/>
    </source>
</evidence>
<comment type="similarity">
    <text evidence="5">Belongs to the HDDC2 family.</text>
</comment>
<dbReference type="EC" id="3.1.3.89" evidence="7"/>
<evidence type="ECO:0000256" key="10">
    <source>
        <dbReference type="ARBA" id="ARBA00022801"/>
    </source>
</evidence>
<reference evidence="13" key="1">
    <citation type="submission" date="2021-11" db="EMBL/GenBank/DDBJ databases">
        <authorList>
            <person name="Schell T."/>
        </authorList>
    </citation>
    <scope>NUCLEOTIDE SEQUENCE</scope>
    <source>
        <strain evidence="13">M5</strain>
    </source>
</reference>
<accession>A0A8J2W166</accession>
<dbReference type="SUPFAM" id="SSF109604">
    <property type="entry name" value="HD-domain/PDEase-like"/>
    <property type="match status" value="1"/>
</dbReference>
<dbReference type="FunFam" id="1.10.3210.10:FF:000035">
    <property type="entry name" value="HD family hydrolase"/>
    <property type="match status" value="1"/>
</dbReference>
<evidence type="ECO:0000256" key="8">
    <source>
        <dbReference type="ARBA" id="ARBA00015933"/>
    </source>
</evidence>
<feature type="domain" description="HD/PDEase" evidence="12">
    <location>
        <begin position="33"/>
        <end position="148"/>
    </location>
</feature>
<evidence type="ECO:0000313" key="14">
    <source>
        <dbReference type="Proteomes" id="UP000789390"/>
    </source>
</evidence>
<comment type="caution">
    <text evidence="13">The sequence shown here is derived from an EMBL/GenBank/DDBJ whole genome shotgun (WGS) entry which is preliminary data.</text>
</comment>
<evidence type="ECO:0000256" key="11">
    <source>
        <dbReference type="ARBA" id="ARBA00032735"/>
    </source>
</evidence>
<evidence type="ECO:0000256" key="3">
    <source>
        <dbReference type="ARBA" id="ARBA00001941"/>
    </source>
</evidence>
<dbReference type="OrthoDB" id="10254258at2759"/>
<evidence type="ECO:0000256" key="6">
    <source>
        <dbReference type="ARBA" id="ARBA00011738"/>
    </source>
</evidence>
<gene>
    <name evidence="13" type="ORF">DGAL_LOCUS3069</name>
</gene>
<dbReference type="PANTHER" id="PTHR11845:SF13">
    <property type="entry name" value="5'-DEOXYNUCLEOTIDASE HDDC2"/>
    <property type="match status" value="1"/>
</dbReference>
<dbReference type="CDD" id="cd00077">
    <property type="entry name" value="HDc"/>
    <property type="match status" value="1"/>
</dbReference>
<evidence type="ECO:0000256" key="4">
    <source>
        <dbReference type="ARBA" id="ARBA00004074"/>
    </source>
</evidence>
<dbReference type="InterPro" id="IPR039356">
    <property type="entry name" value="YfbR/HDDC2"/>
</dbReference>
<dbReference type="PANTHER" id="PTHR11845">
    <property type="entry name" value="5'-DEOXYNUCLEOTIDASE HDDC2"/>
    <property type="match status" value="1"/>
</dbReference>
<comment type="function">
    <text evidence="4">Catalyzes the dephosphorylation of the nucleoside 5'-monophosphates deoxyadenosine monophosphate (dAMP), deoxycytidine monophosphate (dCMP), deoxyguanosine monophosphate (dGMP) and deoxythymidine monophosphate (dTMP).</text>
</comment>
<keyword evidence="14" id="KW-1185">Reference proteome</keyword>
<keyword evidence="9" id="KW-0479">Metal-binding</keyword>
<dbReference type="GO" id="GO:0046872">
    <property type="term" value="F:metal ion binding"/>
    <property type="evidence" value="ECO:0007669"/>
    <property type="project" value="UniProtKB-KW"/>
</dbReference>
<comment type="catalytic activity">
    <reaction evidence="1">
        <text>a 2'-deoxyribonucleoside 5'-phosphate + H2O = a 2'-deoxyribonucleoside + phosphate</text>
        <dbReference type="Rhea" id="RHEA:36167"/>
        <dbReference type="ChEBI" id="CHEBI:15377"/>
        <dbReference type="ChEBI" id="CHEBI:18274"/>
        <dbReference type="ChEBI" id="CHEBI:43474"/>
        <dbReference type="ChEBI" id="CHEBI:65317"/>
        <dbReference type="EC" id="3.1.3.89"/>
    </reaction>
</comment>
<dbReference type="GO" id="GO:0002953">
    <property type="term" value="F:5'-deoxynucleotidase activity"/>
    <property type="evidence" value="ECO:0007669"/>
    <property type="project" value="UniProtKB-EC"/>
</dbReference>
<dbReference type="Proteomes" id="UP000789390">
    <property type="component" value="Unassembled WGS sequence"/>
</dbReference>
<comment type="subunit">
    <text evidence="6">Homodimer.</text>
</comment>
<evidence type="ECO:0000259" key="12">
    <source>
        <dbReference type="SMART" id="SM00471"/>
    </source>
</evidence>
<evidence type="ECO:0000313" key="13">
    <source>
        <dbReference type="EMBL" id="CAH0100781.1"/>
    </source>
</evidence>
<evidence type="ECO:0000256" key="9">
    <source>
        <dbReference type="ARBA" id="ARBA00022723"/>
    </source>
</evidence>
<comment type="cofactor">
    <cofactor evidence="2">
        <name>Mn(2+)</name>
        <dbReference type="ChEBI" id="CHEBI:29035"/>
    </cofactor>
</comment>
<protein>
    <recommendedName>
        <fullName evidence="8">5'-deoxynucleotidase HDDC2</fullName>
        <ecNumber evidence="7">3.1.3.89</ecNumber>
    </recommendedName>
    <alternativeName>
        <fullName evidence="11">HD domain-containing protein 2</fullName>
    </alternativeName>
</protein>
<dbReference type="EMBL" id="CAKKLH010000045">
    <property type="protein sequence ID" value="CAH0100781.1"/>
    <property type="molecule type" value="Genomic_DNA"/>
</dbReference>
<dbReference type="SMART" id="SM00471">
    <property type="entry name" value="HDc"/>
    <property type="match status" value="1"/>
</dbReference>
<dbReference type="Pfam" id="PF13023">
    <property type="entry name" value="HD_3"/>
    <property type="match status" value="1"/>
</dbReference>
<proteinExistence type="inferred from homology"/>
<comment type="cofactor">
    <cofactor evidence="3">
        <name>Co(2+)</name>
        <dbReference type="ChEBI" id="CHEBI:48828"/>
    </cofactor>
</comment>
<sequence>MTTVNSKVLEFCNFMGRLKHLPRTGWVMKDIPNCETVAGHMYRMAMLTFLLEAKDIDIQRCLKMCLVHDMAESIVGDLTPHCGVSVEDKHRQEEEAMETLIKLVPELSGEDMKSLFMEYEHQETQEAILVKDLDRFDMICQAYEYEESQNKPMALEEFFVATEGRFKHPEVKRWVEELYQKRALLMVPVANGSEDVKPLSI</sequence>
<evidence type="ECO:0000256" key="5">
    <source>
        <dbReference type="ARBA" id="ARBA00009999"/>
    </source>
</evidence>
<dbReference type="AlphaFoldDB" id="A0A8J2W166"/>
<dbReference type="Gene3D" id="1.10.3210.10">
    <property type="entry name" value="Hypothetical protein af1432"/>
    <property type="match status" value="1"/>
</dbReference>
<organism evidence="13 14">
    <name type="scientific">Daphnia galeata</name>
    <dbReference type="NCBI Taxonomy" id="27404"/>
    <lineage>
        <taxon>Eukaryota</taxon>
        <taxon>Metazoa</taxon>
        <taxon>Ecdysozoa</taxon>
        <taxon>Arthropoda</taxon>
        <taxon>Crustacea</taxon>
        <taxon>Branchiopoda</taxon>
        <taxon>Diplostraca</taxon>
        <taxon>Cladocera</taxon>
        <taxon>Anomopoda</taxon>
        <taxon>Daphniidae</taxon>
        <taxon>Daphnia</taxon>
    </lineage>
</organism>
<keyword evidence="10" id="KW-0378">Hydrolase</keyword>
<evidence type="ECO:0000256" key="1">
    <source>
        <dbReference type="ARBA" id="ARBA00001638"/>
    </source>
</evidence>
<evidence type="ECO:0000256" key="7">
    <source>
        <dbReference type="ARBA" id="ARBA00012964"/>
    </source>
</evidence>
<dbReference type="InterPro" id="IPR003607">
    <property type="entry name" value="HD/PDEase_dom"/>
</dbReference>
<dbReference type="GO" id="GO:0005737">
    <property type="term" value="C:cytoplasm"/>
    <property type="evidence" value="ECO:0007669"/>
    <property type="project" value="TreeGrafter"/>
</dbReference>